<dbReference type="Pfam" id="PF17620">
    <property type="entry name" value="ORF45"/>
    <property type="match status" value="1"/>
</dbReference>
<evidence type="ECO:0000259" key="1">
    <source>
        <dbReference type="PROSITE" id="PS50181"/>
    </source>
</evidence>
<gene>
    <name evidence="2" type="ORF">DijuNPV-ORF-152</name>
</gene>
<feature type="domain" description="F-box" evidence="1">
    <location>
        <begin position="1"/>
        <end position="47"/>
    </location>
</feature>
<dbReference type="Proteomes" id="UP000831804">
    <property type="component" value="Segment"/>
</dbReference>
<name>A0AAE6H3I5_9ABAC</name>
<evidence type="ECO:0000313" key="3">
    <source>
        <dbReference type="Proteomes" id="UP000831804"/>
    </source>
</evidence>
<evidence type="ECO:0000313" key="2">
    <source>
        <dbReference type="EMBL" id="QDL57081.1"/>
    </source>
</evidence>
<keyword evidence="3" id="KW-1185">Reference proteome</keyword>
<dbReference type="EMBL" id="MK558262">
    <property type="protein sequence ID" value="QDL57081.1"/>
    <property type="molecule type" value="Genomic_DNA"/>
</dbReference>
<dbReference type="PROSITE" id="PS50181">
    <property type="entry name" value="FBOX"/>
    <property type="match status" value="1"/>
</dbReference>
<reference evidence="2" key="1">
    <citation type="journal article" date="2019" name="Viruses">
        <title>A Nymphalid-Infecting Group I Alphabaculovirus Isolated from the Major Passion Fruit Caterpillar Pest Dione juno juno (Lepidoptera: Nymphalidae).</title>
        <authorList>
            <person name="Ribeiro B.M."/>
            <person name="Dos Santos E.R."/>
            <person name="Trentin L.B."/>
            <person name="da Silva L.A."/>
            <person name="de Melo F.L."/>
            <person name="Kitajima E.W."/>
            <person name="Ardisson-Araujo D.M.P."/>
        </authorList>
    </citation>
    <scope>NUCLEOTIDE SEQUENCE</scope>
    <source>
        <strain evidence="2">Araguari-MG</strain>
    </source>
</reference>
<organism evidence="2 3">
    <name type="scientific">Dione juno nucleopolyhedrovirus</name>
    <dbReference type="NCBI Taxonomy" id="2594175"/>
    <lineage>
        <taxon>Viruses</taxon>
        <taxon>Viruses incertae sedis</taxon>
        <taxon>Naldaviricetes</taxon>
        <taxon>Lefavirales</taxon>
        <taxon>Baculoviridae</taxon>
        <taxon>Alphabaculovirus</taxon>
        <taxon>Alphabaculovirus dijunonis</taxon>
    </lineage>
</organism>
<accession>A0AAE6H3I5</accession>
<protein>
    <recommendedName>
        <fullName evidence="1">F-box domain-containing protein</fullName>
    </recommendedName>
</protein>
<dbReference type="InterPro" id="IPR035125">
    <property type="entry name" value="ORF45"/>
</dbReference>
<proteinExistence type="predicted"/>
<dbReference type="InterPro" id="IPR001810">
    <property type="entry name" value="F-box_dom"/>
</dbReference>
<sequence>MVDLPHEMVIAILSHLSPPQILALRLPAVHMKDVLYTQANCENRKKVCKLAIECSRANFNFFYHRQFFNMIFIATHKLKSYELRTTFDTRYVVKRDLVLYFLDKCCYITRKLSEARAKTVTAQQLSREYAAPLDAYAPHDMEFVCCERVLALDANHSYGKNARLDAQLLGVIGTLARTDACACSKKSDDGVLCLACFRQNFLPNIEHDALLDYRQYCECKQCFD</sequence>